<evidence type="ECO:0000313" key="2">
    <source>
        <dbReference type="EMBL" id="EGR33077.1"/>
    </source>
</evidence>
<feature type="transmembrane region" description="Helical" evidence="1">
    <location>
        <begin position="833"/>
        <end position="854"/>
    </location>
</feature>
<reference evidence="2 3" key="1">
    <citation type="submission" date="2011-07" db="EMBL/GenBank/DDBJ databases">
        <authorList>
            <person name="Coyne R."/>
            <person name="Brami D."/>
            <person name="Johnson J."/>
            <person name="Hostetler J."/>
            <person name="Hannick L."/>
            <person name="Clark T."/>
            <person name="Cassidy-Hanley D."/>
            <person name="Inman J."/>
        </authorList>
    </citation>
    <scope>NUCLEOTIDE SEQUENCE [LARGE SCALE GENOMIC DNA]</scope>
    <source>
        <strain evidence="2 3">G5</strain>
    </source>
</reference>
<dbReference type="AlphaFoldDB" id="G0QNZ0"/>
<dbReference type="PANTHER" id="PTHR13715:SF99">
    <property type="entry name" value="INOSITOL 1,4,5-TRISPHOSPHATE RECEPTOR-LIKE PROTEIN A"/>
    <property type="match status" value="1"/>
</dbReference>
<dbReference type="EMBL" id="GL983514">
    <property type="protein sequence ID" value="EGR33077.1"/>
    <property type="molecule type" value="Genomic_DNA"/>
</dbReference>
<dbReference type="InterPro" id="IPR015925">
    <property type="entry name" value="Ryanodine_IP3_receptor"/>
</dbReference>
<protein>
    <submittedName>
        <fullName evidence="2">MIR domain protein</fullName>
        <ecNumber evidence="2">1.6.5.3</ecNumber>
        <ecNumber evidence="2">2.7.7.7</ecNumber>
    </submittedName>
</protein>
<dbReference type="eggNOG" id="KOG2243">
    <property type="taxonomic scope" value="Eukaryota"/>
</dbReference>
<dbReference type="GO" id="GO:0006816">
    <property type="term" value="P:calcium ion transport"/>
    <property type="evidence" value="ECO:0007669"/>
    <property type="project" value="InterPro"/>
</dbReference>
<dbReference type="GeneID" id="14909251"/>
<proteinExistence type="predicted"/>
<feature type="transmembrane region" description="Helical" evidence="1">
    <location>
        <begin position="699"/>
        <end position="718"/>
    </location>
</feature>
<evidence type="ECO:0000256" key="1">
    <source>
        <dbReference type="SAM" id="Phobius"/>
    </source>
</evidence>
<keyword evidence="2" id="KW-0560">Oxidoreductase</keyword>
<dbReference type="GO" id="GO:0003887">
    <property type="term" value="F:DNA-directed DNA polymerase activity"/>
    <property type="evidence" value="ECO:0007669"/>
    <property type="project" value="UniProtKB-EC"/>
</dbReference>
<dbReference type="OMA" id="WIPKITI"/>
<feature type="transmembrane region" description="Helical" evidence="1">
    <location>
        <begin position="782"/>
        <end position="799"/>
    </location>
</feature>
<name>G0QNZ0_ICHMU</name>
<keyword evidence="1" id="KW-1133">Transmembrane helix</keyword>
<feature type="transmembrane region" description="Helical" evidence="1">
    <location>
        <begin position="421"/>
        <end position="440"/>
    </location>
</feature>
<dbReference type="STRING" id="857967.G0QNZ0"/>
<keyword evidence="3" id="KW-1185">Reference proteome</keyword>
<dbReference type="FunCoup" id="G0QNZ0">
    <property type="interactions" value="7"/>
</dbReference>
<evidence type="ECO:0000313" key="3">
    <source>
        <dbReference type="Proteomes" id="UP000008983"/>
    </source>
</evidence>
<sequence length="1193" mass="144396">MQNIYDYNQNYNVQNFQEVLFNSQKSQDFNTLQHQIFTDLADFEFKRIEKIQQYNESYINYFFGQVLLFFSLYLKKLKLKANYKQTQIFQQFSKIAALLCIQSKYILVQQLQDENFDNFQTFIKQIDSQLLFENQNLINQTQKIEPYLNNSLKYENQTRFKQWKQFLKKCQNLNIVQNIIKYERQALSEAIINAEKIFPQILKNGYDCFINSNELIHQLIKYLHFGIINQCNQDNMVFVLNILEQILLNQDNQQKLEFIQNLFDSLDSMKMVLDLLSDSQENHLTDNLLNSLFDFTIKMLENGNQKVQNTIYQYLITHQKSEIIFQKIYMLIFDYIECIKFQSIFNNYYNNKRLEFKKTMIFMIFNCKKIKQKTKIKKQLENYLGSFNYFAKIITIIYKTIQDTKIIVETILILYKLLQSFYWFYMKIFAINISLIQNNVQKHQQNLYKALVNKTRNYQLILNIFNLQKSFCKQKIIMIIKKYKNGCMNNQNIKQFFFVQKINRLILIFQLKIIIYKNIYNIKYKTLILTNSLLELNNSNQIVKRIMRSFPLQLLKLNLIDVYQKYFKLKQNQPSQNSNDDISYYECILETGFDIFFLIKHYLDLDSEEYDLETNTQLNELKSNFSNFKVDNKKKNIIQQIYTFILTFVFSIIETIHKISLIIHKKLENKENQNNTVDKYFFFYKYNIFYQKCLVLKQLLTIKFIKLILFYYHFVIIYHKKTNNNFKTLQIENLHILKFKVQQNYQIIQQTYVSMKKSYLIFFKKNKILSIFANYVDLWRDLAFLVSILLNLLILFSYGEGQSEDPEIRKHNRMWTPYLFNQTKDDIQNTLQIYQYFGVCMIILSQFVVIFFMCKTAPIYFKDIWEQNRNTLEQQGKSYITQIIIIGKCIIALLLNLQIIFYFLYGFLAFIATYFHPFFFAFHLIEILIRFETLANILKSVSESKLALFLTLVLIIMITFFFSISAYMHFFPDYNGRQSNVSNVSDNGKGYIFLSHFNFLKIQIYQEYKYDRFVYDNMGNIIIVLIMIQIFAGIIIDKFSQLREINHFKKKDTYEICFICGIERFLYFFQYIQKPQINNKRELLERQLDQGFEQHIKKDHYLWNYIFYIANINHKKPTEFTGIESYIYQKIQEQDNQWFPIQKTLLLSQQNNQKNEEENLEILKQEVIFNLSFFQKYINFLFFIISLIFVQNK</sequence>
<feature type="transmembrane region" description="Helical" evidence="1">
    <location>
        <begin position="903"/>
        <end position="925"/>
    </location>
</feature>
<feature type="transmembrane region" description="Helical" evidence="1">
    <location>
        <begin position="641"/>
        <end position="663"/>
    </location>
</feature>
<feature type="transmembrane region" description="Helical" evidence="1">
    <location>
        <begin position="1167"/>
        <end position="1190"/>
    </location>
</feature>
<dbReference type="Proteomes" id="UP000008983">
    <property type="component" value="Unassembled WGS sequence"/>
</dbReference>
<feature type="transmembrane region" description="Helical" evidence="1">
    <location>
        <begin position="1018"/>
        <end position="1036"/>
    </location>
</feature>
<dbReference type="RefSeq" id="XP_004037063.1">
    <property type="nucleotide sequence ID" value="XM_004037015.1"/>
</dbReference>
<gene>
    <name evidence="2" type="ORF">IMG5_062550</name>
</gene>
<organism evidence="2 3">
    <name type="scientific">Ichthyophthirius multifiliis</name>
    <name type="common">White spot disease agent</name>
    <name type="synonym">Ich</name>
    <dbReference type="NCBI Taxonomy" id="5932"/>
    <lineage>
        <taxon>Eukaryota</taxon>
        <taxon>Sar</taxon>
        <taxon>Alveolata</taxon>
        <taxon>Ciliophora</taxon>
        <taxon>Intramacronucleata</taxon>
        <taxon>Oligohymenophorea</taxon>
        <taxon>Hymenostomatida</taxon>
        <taxon>Ophryoglenina</taxon>
        <taxon>Ichthyophthirius</taxon>
    </lineage>
</organism>
<keyword evidence="1" id="KW-0472">Membrane</keyword>
<keyword evidence="2" id="KW-0808">Transferase</keyword>
<dbReference type="GO" id="GO:0016491">
    <property type="term" value="F:oxidoreductase activity"/>
    <property type="evidence" value="ECO:0007669"/>
    <property type="project" value="UniProtKB-KW"/>
</dbReference>
<dbReference type="InParanoid" id="G0QNZ0"/>
<accession>G0QNZ0</accession>
<keyword evidence="2" id="KW-0548">Nucleotidyltransferase</keyword>
<dbReference type="OrthoDB" id="300855at2759"/>
<feature type="transmembrane region" description="Helical" evidence="1">
    <location>
        <begin position="879"/>
        <end position="897"/>
    </location>
</feature>
<feature type="transmembrane region" description="Helical" evidence="1">
    <location>
        <begin position="946"/>
        <end position="970"/>
    </location>
</feature>
<dbReference type="PANTHER" id="PTHR13715">
    <property type="entry name" value="RYANODINE RECEPTOR AND IP3 RECEPTOR"/>
    <property type="match status" value="1"/>
</dbReference>
<keyword evidence="1" id="KW-0812">Transmembrane</keyword>
<feature type="transmembrane region" description="Helical" evidence="1">
    <location>
        <begin position="58"/>
        <end position="74"/>
    </location>
</feature>
<dbReference type="EC" id="2.7.7.7" evidence="2"/>
<dbReference type="EC" id="1.6.5.3" evidence="2"/>